<evidence type="ECO:0000313" key="10">
    <source>
        <dbReference type="Proteomes" id="UP000197424"/>
    </source>
</evidence>
<accession>A0A248LHL1</accession>
<feature type="transmembrane region" description="Helical" evidence="7">
    <location>
        <begin position="183"/>
        <end position="207"/>
    </location>
</feature>
<proteinExistence type="predicted"/>
<keyword evidence="6 7" id="KW-0472">Membrane</keyword>
<evidence type="ECO:0000259" key="8">
    <source>
        <dbReference type="Pfam" id="PF13190"/>
    </source>
</evidence>
<dbReference type="RefSeq" id="WP_088860442.1">
    <property type="nucleotide sequence ID" value="NZ_CP022115.1"/>
</dbReference>
<dbReference type="AlphaFoldDB" id="A0A248LHL1"/>
<dbReference type="Proteomes" id="UP000197424">
    <property type="component" value="Chromosome"/>
</dbReference>
<gene>
    <name evidence="9" type="ORF">LHGZ1_1158</name>
</gene>
<feature type="transmembrane region" description="Helical" evidence="7">
    <location>
        <begin position="141"/>
        <end position="163"/>
    </location>
</feature>
<comment type="subcellular location">
    <subcellularLocation>
        <location evidence="1">Cell membrane</location>
        <topology evidence="1">Multi-pass membrane protein</topology>
    </subcellularLocation>
</comment>
<dbReference type="PANTHER" id="PTHR34229">
    <property type="entry name" value="METAL TRANSPORT PROTEIN HI_1621-RELATED"/>
    <property type="match status" value="1"/>
</dbReference>
<keyword evidence="3" id="KW-1003">Cell membrane</keyword>
<feature type="transmembrane region" description="Helical" evidence="7">
    <location>
        <begin position="228"/>
        <end position="248"/>
    </location>
</feature>
<dbReference type="Pfam" id="PF13190">
    <property type="entry name" value="PDGLE"/>
    <property type="match status" value="1"/>
</dbReference>
<protein>
    <submittedName>
        <fullName evidence="9">Cobalamin (Vitamin B12) biosynthesis CbiM protein</fullName>
    </submittedName>
</protein>
<reference evidence="10" key="1">
    <citation type="submission" date="2017-06" db="EMBL/GenBank/DDBJ databases">
        <title>Whole genome sequence of Laribacter hongkongensis LHGZ1.</title>
        <authorList>
            <person name="Chen D."/>
            <person name="Wu H."/>
            <person name="Chen J."/>
        </authorList>
    </citation>
    <scope>NUCLEOTIDE SEQUENCE [LARGE SCALE GENOMIC DNA]</scope>
    <source>
        <strain evidence="10">LHGZ1</strain>
    </source>
</reference>
<feature type="transmembrane region" description="Helical" evidence="7">
    <location>
        <begin position="74"/>
        <end position="100"/>
    </location>
</feature>
<dbReference type="InterPro" id="IPR025937">
    <property type="entry name" value="PDGLE_dom"/>
</dbReference>
<evidence type="ECO:0000256" key="7">
    <source>
        <dbReference type="SAM" id="Phobius"/>
    </source>
</evidence>
<evidence type="ECO:0000256" key="5">
    <source>
        <dbReference type="ARBA" id="ARBA00022989"/>
    </source>
</evidence>
<dbReference type="InterPro" id="IPR002751">
    <property type="entry name" value="CbiM/NikMN"/>
</dbReference>
<dbReference type="GO" id="GO:0005886">
    <property type="term" value="C:plasma membrane"/>
    <property type="evidence" value="ECO:0007669"/>
    <property type="project" value="UniProtKB-SubCell"/>
</dbReference>
<evidence type="ECO:0000256" key="3">
    <source>
        <dbReference type="ARBA" id="ARBA00022475"/>
    </source>
</evidence>
<sequence>MHMADALLSPAVGVGFYVISGAALALASGKLKRQLAQHSELVPLMGVLGAFVFAAQMINFSIPGTGSSGHLSGALLLAILLGPWAGVLVVASVLLVQALFFADGGLLAYGANVFNMGIIGCFAIYPLVFRPLAGDYSRRERVMAAAVISGMLSAALGAVGVSLETYWSGITVLPLREFLMLMVPIHLAIGLVEGMITGALVLFVLRVQPDLLMTGRPVREAASTGRHVLAKTVFVAALLVGGLVSWFASANPDGLEWAIDRMGATGHVASEAPPDTLHAAAAAVQEKLAVMPDYALPAATGTVKPAGRSGESLVAPQTSLAGIVGSLATLGLLVGLGLLLRQRQRCRPSVHPHP</sequence>
<dbReference type="PANTHER" id="PTHR34229:SF1">
    <property type="entry name" value="METAL TRANSPORT PROTEIN HI_1621-RELATED"/>
    <property type="match status" value="1"/>
</dbReference>
<dbReference type="Pfam" id="PF01891">
    <property type="entry name" value="CbiM"/>
    <property type="match status" value="1"/>
</dbReference>
<keyword evidence="5 7" id="KW-1133">Transmembrane helix</keyword>
<feature type="transmembrane region" description="Helical" evidence="7">
    <location>
        <begin position="41"/>
        <end position="62"/>
    </location>
</feature>
<organism evidence="9 10">
    <name type="scientific">Laribacter hongkongensis</name>
    <dbReference type="NCBI Taxonomy" id="168471"/>
    <lineage>
        <taxon>Bacteria</taxon>
        <taxon>Pseudomonadati</taxon>
        <taxon>Pseudomonadota</taxon>
        <taxon>Betaproteobacteria</taxon>
        <taxon>Neisseriales</taxon>
        <taxon>Aquaspirillaceae</taxon>
        <taxon>Laribacter</taxon>
    </lineage>
</organism>
<feature type="domain" description="PDGLE" evidence="8">
    <location>
        <begin position="232"/>
        <end position="341"/>
    </location>
</feature>
<evidence type="ECO:0000313" key="9">
    <source>
        <dbReference type="EMBL" id="ASJ23989.1"/>
    </source>
</evidence>
<feature type="transmembrane region" description="Helical" evidence="7">
    <location>
        <begin position="320"/>
        <end position="340"/>
    </location>
</feature>
<keyword evidence="2" id="KW-0813">Transport</keyword>
<dbReference type="GO" id="GO:0000041">
    <property type="term" value="P:transition metal ion transport"/>
    <property type="evidence" value="ECO:0007669"/>
    <property type="project" value="InterPro"/>
</dbReference>
<feature type="transmembrane region" description="Helical" evidence="7">
    <location>
        <begin position="106"/>
        <end position="129"/>
    </location>
</feature>
<evidence type="ECO:0000256" key="4">
    <source>
        <dbReference type="ARBA" id="ARBA00022692"/>
    </source>
</evidence>
<dbReference type="OrthoDB" id="9809846at2"/>
<name>A0A248LHL1_9NEIS</name>
<evidence type="ECO:0000256" key="2">
    <source>
        <dbReference type="ARBA" id="ARBA00022448"/>
    </source>
</evidence>
<evidence type="ECO:0000256" key="1">
    <source>
        <dbReference type="ARBA" id="ARBA00004651"/>
    </source>
</evidence>
<dbReference type="EMBL" id="CP022115">
    <property type="protein sequence ID" value="ASJ23989.1"/>
    <property type="molecule type" value="Genomic_DNA"/>
</dbReference>
<keyword evidence="4 7" id="KW-0812">Transmembrane</keyword>
<evidence type="ECO:0000256" key="6">
    <source>
        <dbReference type="ARBA" id="ARBA00023136"/>
    </source>
</evidence>
<dbReference type="Gene3D" id="1.10.1760.20">
    <property type="match status" value="1"/>
</dbReference>